<dbReference type="Proteomes" id="UP000261811">
    <property type="component" value="Unassembled WGS sequence"/>
</dbReference>
<keyword evidence="2" id="KW-1185">Reference proteome</keyword>
<evidence type="ECO:0000313" key="1">
    <source>
        <dbReference type="EMBL" id="RFU40018.1"/>
    </source>
</evidence>
<dbReference type="AlphaFoldDB" id="A0A372JL22"/>
<proteinExistence type="predicted"/>
<organism evidence="1 2">
    <name type="scientific">Actinomadura logoneensis</name>
    <dbReference type="NCBI Taxonomy" id="2293572"/>
    <lineage>
        <taxon>Bacteria</taxon>
        <taxon>Bacillati</taxon>
        <taxon>Actinomycetota</taxon>
        <taxon>Actinomycetes</taxon>
        <taxon>Streptosporangiales</taxon>
        <taxon>Thermomonosporaceae</taxon>
        <taxon>Actinomadura</taxon>
    </lineage>
</organism>
<accession>A0A372JL22</accession>
<protein>
    <submittedName>
        <fullName evidence="1">Uncharacterized protein</fullName>
    </submittedName>
</protein>
<reference evidence="1 2" key="1">
    <citation type="submission" date="2018-08" db="EMBL/GenBank/DDBJ databases">
        <title>Actinomadura jelena sp. nov., a novel Actinomycete isolated from soil in Chad.</title>
        <authorList>
            <person name="Shi L."/>
        </authorList>
    </citation>
    <scope>NUCLEOTIDE SEQUENCE [LARGE SCALE GENOMIC DNA]</scope>
    <source>
        <strain evidence="1 2">NEAU-G17</strain>
    </source>
</reference>
<comment type="caution">
    <text evidence="1">The sequence shown here is derived from an EMBL/GenBank/DDBJ whole genome shotgun (WGS) entry which is preliminary data.</text>
</comment>
<sequence length="86" mass="9790">MRMPSEDRFRLLVRLAWELRAVPASTTLVLPHYAEPVLFVPCRNGHSEPVLAVARDGAWRLVWRGRMLTESHLAQAARRIATEASE</sequence>
<gene>
    <name evidence="1" type="ORF">DZF91_19360</name>
</gene>
<name>A0A372JL22_9ACTN</name>
<dbReference type="EMBL" id="QURH01000313">
    <property type="protein sequence ID" value="RFU40018.1"/>
    <property type="molecule type" value="Genomic_DNA"/>
</dbReference>
<evidence type="ECO:0000313" key="2">
    <source>
        <dbReference type="Proteomes" id="UP000261811"/>
    </source>
</evidence>